<comment type="caution">
    <text evidence="2">The sequence shown here is derived from an EMBL/GenBank/DDBJ whole genome shotgun (WGS) entry which is preliminary data.</text>
</comment>
<keyword evidence="1" id="KW-1133">Transmembrane helix</keyword>
<dbReference type="EMBL" id="JAENJH010000007">
    <property type="protein sequence ID" value="MBK1787493.1"/>
    <property type="molecule type" value="Genomic_DNA"/>
</dbReference>
<keyword evidence="3" id="KW-1185">Reference proteome</keyword>
<sequence>MTDTDAGAGSEDDGQRSRRWRINEDWAATVVGLMLLALVLAGVVPEGLVP</sequence>
<proteinExistence type="predicted"/>
<evidence type="ECO:0000313" key="3">
    <source>
        <dbReference type="Proteomes" id="UP000635245"/>
    </source>
</evidence>
<keyword evidence="1" id="KW-0472">Membrane</keyword>
<reference evidence="2" key="1">
    <citation type="submission" date="2020-12" db="EMBL/GenBank/DDBJ databases">
        <title>Prauserella sp. ASG 168, a novel actinomycete isolated from cave rock.</title>
        <authorList>
            <person name="Suriyachadkun C."/>
        </authorList>
    </citation>
    <scope>NUCLEOTIDE SEQUENCE</scope>
    <source>
        <strain evidence="2">ASG 168</strain>
    </source>
</reference>
<dbReference type="RefSeq" id="WP_200322177.1">
    <property type="nucleotide sequence ID" value="NZ_JAENJH010000007.1"/>
</dbReference>
<dbReference type="AlphaFoldDB" id="A0A934QY99"/>
<organism evidence="2 3">
    <name type="scientific">Prauserella cavernicola</name>
    <dbReference type="NCBI Taxonomy" id="2800127"/>
    <lineage>
        <taxon>Bacteria</taxon>
        <taxon>Bacillati</taxon>
        <taxon>Actinomycetota</taxon>
        <taxon>Actinomycetes</taxon>
        <taxon>Pseudonocardiales</taxon>
        <taxon>Pseudonocardiaceae</taxon>
        <taxon>Prauserella</taxon>
    </lineage>
</organism>
<evidence type="ECO:0000256" key="1">
    <source>
        <dbReference type="SAM" id="Phobius"/>
    </source>
</evidence>
<feature type="transmembrane region" description="Helical" evidence="1">
    <location>
        <begin position="26"/>
        <end position="44"/>
    </location>
</feature>
<evidence type="ECO:0000313" key="2">
    <source>
        <dbReference type="EMBL" id="MBK1787493.1"/>
    </source>
</evidence>
<accession>A0A934QY99</accession>
<gene>
    <name evidence="2" type="ORF">JHE00_24475</name>
</gene>
<keyword evidence="1" id="KW-0812">Transmembrane</keyword>
<name>A0A934QY99_9PSEU</name>
<dbReference type="Proteomes" id="UP000635245">
    <property type="component" value="Unassembled WGS sequence"/>
</dbReference>
<protein>
    <submittedName>
        <fullName evidence="2">Uncharacterized protein</fullName>
    </submittedName>
</protein>